<evidence type="ECO:0000313" key="2">
    <source>
        <dbReference type="Proteomes" id="UP000199119"/>
    </source>
</evidence>
<proteinExistence type="predicted"/>
<dbReference type="Proteomes" id="UP000199119">
    <property type="component" value="Unassembled WGS sequence"/>
</dbReference>
<gene>
    <name evidence="1" type="ORF">SAMN04489711_109163</name>
</gene>
<accession>A0A1I2F7S1</accession>
<organism evidence="1 2">
    <name type="scientific">Paracidovorax wautersii</name>
    <dbReference type="NCBI Taxonomy" id="1177982"/>
    <lineage>
        <taxon>Bacteria</taxon>
        <taxon>Pseudomonadati</taxon>
        <taxon>Pseudomonadota</taxon>
        <taxon>Betaproteobacteria</taxon>
        <taxon>Burkholderiales</taxon>
        <taxon>Comamonadaceae</taxon>
        <taxon>Paracidovorax</taxon>
    </lineage>
</organism>
<protein>
    <submittedName>
        <fullName evidence="1">Uncharacterized protein</fullName>
    </submittedName>
</protein>
<name>A0A1I2F7S1_9BURK</name>
<dbReference type="STRING" id="1177982.SAMN04489711_109163"/>
<dbReference type="RefSeq" id="WP_092940170.1">
    <property type="nucleotide sequence ID" value="NZ_FONX01000009.1"/>
</dbReference>
<reference evidence="2" key="1">
    <citation type="submission" date="2016-10" db="EMBL/GenBank/DDBJ databases">
        <authorList>
            <person name="Varghese N."/>
            <person name="Submissions S."/>
        </authorList>
    </citation>
    <scope>NUCLEOTIDE SEQUENCE [LARGE SCALE GENOMIC DNA]</scope>
    <source>
        <strain evidence="2">DSM 27981</strain>
    </source>
</reference>
<keyword evidence="2" id="KW-1185">Reference proteome</keyword>
<sequence>MNLIIKQGSAMPDMFAQHLITRVFHEGEEIFAFAEGLPLDEVETLIGADFANCAIEISSISGKVSLTEEERHTRLCRATLHFLMRKVCDQFFASPHFDRAVMSSGLEVTLQQEIFGERGGVKDPRSWVTAKPWLRKRKGGAA</sequence>
<dbReference type="EMBL" id="FONX01000009">
    <property type="protein sequence ID" value="SFF00611.1"/>
    <property type="molecule type" value="Genomic_DNA"/>
</dbReference>
<evidence type="ECO:0000313" key="1">
    <source>
        <dbReference type="EMBL" id="SFF00611.1"/>
    </source>
</evidence>
<dbReference type="AlphaFoldDB" id="A0A1I2F7S1"/>